<evidence type="ECO:0000256" key="1">
    <source>
        <dbReference type="ARBA" id="ARBA00010790"/>
    </source>
</evidence>
<evidence type="ECO:0000313" key="3">
    <source>
        <dbReference type="EMBL" id="CAH2048994.1"/>
    </source>
</evidence>
<dbReference type="Gene3D" id="3.30.560.10">
    <property type="entry name" value="Glucose Oxidase, domain 3"/>
    <property type="match status" value="1"/>
</dbReference>
<dbReference type="PROSITE" id="PS51257">
    <property type="entry name" value="PROKAR_LIPOPROTEIN"/>
    <property type="match status" value="1"/>
</dbReference>
<organism evidence="3 4">
    <name type="scientific">Iphiclides podalirius</name>
    <name type="common">scarce swallowtail</name>
    <dbReference type="NCBI Taxonomy" id="110791"/>
    <lineage>
        <taxon>Eukaryota</taxon>
        <taxon>Metazoa</taxon>
        <taxon>Ecdysozoa</taxon>
        <taxon>Arthropoda</taxon>
        <taxon>Hexapoda</taxon>
        <taxon>Insecta</taxon>
        <taxon>Pterygota</taxon>
        <taxon>Neoptera</taxon>
        <taxon>Endopterygota</taxon>
        <taxon>Lepidoptera</taxon>
        <taxon>Glossata</taxon>
        <taxon>Ditrysia</taxon>
        <taxon>Papilionoidea</taxon>
        <taxon>Papilionidae</taxon>
        <taxon>Papilioninae</taxon>
        <taxon>Iphiclides</taxon>
    </lineage>
</organism>
<dbReference type="Pfam" id="PF00732">
    <property type="entry name" value="GMC_oxred_N"/>
    <property type="match status" value="1"/>
</dbReference>
<dbReference type="Pfam" id="PF05199">
    <property type="entry name" value="GMC_oxred_C"/>
    <property type="match status" value="1"/>
</dbReference>
<feature type="non-terminal residue" evidence="3">
    <location>
        <position position="587"/>
    </location>
</feature>
<sequence length="587" mass="65204">MYKNYVSTYSSTVTKPDKRYDYIIVGAGTAGCVLAARLSEDPQVKVLLVEAGDHMGFLTNIPMTSTAAQLGPNDWSVHTTPQKYSSFGLWNQTQILPRGKGLGGSGQMNFLLHGFGLPQDYDAWVEKGFEGWSLKDLKPYFIKAFGTVLNEFDSSYCKKGSPCASAPMKLKLVEDENELMQVFKRASASLGGKSTVFRRATATVSEGLRHSSLDGYLKPAMNRPNLHVLLNTQAVSIRFDNLTASSLYILQNHRNLDNIFVDREIILSAGAIKTPQLLILSGIGPRDVIKRLKINLVVENEHVGSNFHDHMNMPIYVSIKKPISVTLAKVFSAGTLWDYIWRREGLLSFPPVAGVEYHNSSAVMLFSMGSTSERLLRDLSNYKQQAFRATFPFAQESRREGFVWLNSCAQPRSRGRVELPSPASSRPPLLRATYLQHEHDLRCTVQAIRRAERLVATKPFQEIGARIHWPRPERCLSFWNYPIEEQTGVKSRRKRAGGGRRARVGGGSPPDAFVECVVREVAVTGHHAAGTCAPPRVLDAHLRVRNVSGLRVMDASVLPSPLSLYPNSVLIAMAEKAADLIRNSPRP</sequence>
<dbReference type="SUPFAM" id="SSF51905">
    <property type="entry name" value="FAD/NAD(P)-binding domain"/>
    <property type="match status" value="1"/>
</dbReference>
<dbReference type="PROSITE" id="PS00624">
    <property type="entry name" value="GMC_OXRED_2"/>
    <property type="match status" value="1"/>
</dbReference>
<feature type="domain" description="Glucose-methanol-choline oxidoreductase N-terminal" evidence="2">
    <location>
        <begin position="270"/>
        <end position="284"/>
    </location>
</feature>
<evidence type="ECO:0000313" key="4">
    <source>
        <dbReference type="Proteomes" id="UP000837857"/>
    </source>
</evidence>
<name>A0ABN8I8X9_9NEOP</name>
<dbReference type="InterPro" id="IPR000172">
    <property type="entry name" value="GMC_OxRdtase_N"/>
</dbReference>
<keyword evidence="4" id="KW-1185">Reference proteome</keyword>
<dbReference type="EMBL" id="OW152831">
    <property type="protein sequence ID" value="CAH2048994.1"/>
    <property type="molecule type" value="Genomic_DNA"/>
</dbReference>
<dbReference type="PIRSF" id="PIRSF000137">
    <property type="entry name" value="Alcohol_oxidase"/>
    <property type="match status" value="1"/>
</dbReference>
<proteinExistence type="inferred from homology"/>
<dbReference type="SUPFAM" id="SSF54373">
    <property type="entry name" value="FAD-linked reductases, C-terminal domain"/>
    <property type="match status" value="1"/>
</dbReference>
<reference evidence="3" key="1">
    <citation type="submission" date="2022-03" db="EMBL/GenBank/DDBJ databases">
        <authorList>
            <person name="Martin H S."/>
        </authorList>
    </citation>
    <scope>NUCLEOTIDE SEQUENCE</scope>
</reference>
<accession>A0ABN8I8X9</accession>
<dbReference type="Gene3D" id="3.50.50.60">
    <property type="entry name" value="FAD/NAD(P)-binding domain"/>
    <property type="match status" value="1"/>
</dbReference>
<dbReference type="PANTHER" id="PTHR11552:SF188">
    <property type="entry name" value="NEITHER INACTIVATION NOR AFTERPOTENTIAL PROTEIN G"/>
    <property type="match status" value="1"/>
</dbReference>
<dbReference type="Proteomes" id="UP000837857">
    <property type="component" value="Chromosome 19"/>
</dbReference>
<dbReference type="InterPro" id="IPR036188">
    <property type="entry name" value="FAD/NAD-bd_sf"/>
</dbReference>
<dbReference type="InterPro" id="IPR012132">
    <property type="entry name" value="GMC_OxRdtase"/>
</dbReference>
<dbReference type="InterPro" id="IPR007867">
    <property type="entry name" value="GMC_OxRtase_C"/>
</dbReference>
<evidence type="ECO:0000259" key="2">
    <source>
        <dbReference type="PROSITE" id="PS00624"/>
    </source>
</evidence>
<comment type="similarity">
    <text evidence="1">Belongs to the GMC oxidoreductase family.</text>
</comment>
<gene>
    <name evidence="3" type="ORF">IPOD504_LOCUS6525</name>
</gene>
<protein>
    <recommendedName>
        <fullName evidence="2">Glucose-methanol-choline oxidoreductase N-terminal domain-containing protein</fullName>
    </recommendedName>
</protein>
<dbReference type="PANTHER" id="PTHR11552">
    <property type="entry name" value="GLUCOSE-METHANOL-CHOLINE GMC OXIDOREDUCTASE"/>
    <property type="match status" value="1"/>
</dbReference>